<sequence length="217" mass="24810">MMGRITCLLFLCLALISIAIEAVDVSYDGRAITIDGKRKVLISGSIHYPRSTAQMWPSLIEKAKEGGLNVIETYHEMKNFTTHIVDMMKREKLFASQGGPIILAQIENEYGNVMGSYGQKGKEYIQWCAKLAQSYQIGVPWVMCQQSDAPDPMINSCNGWYCDQFHPNSKNKPKMWIENWTGWFKNWGGPIPHRTAEDVARFFQYGGTFQNYYIWGN</sequence>
<feature type="chain" id="PRO_5007589643" description="beta-galactosidase" evidence="6">
    <location>
        <begin position="23"/>
        <end position="217"/>
    </location>
</feature>
<dbReference type="GO" id="GO:0005975">
    <property type="term" value="P:carbohydrate metabolic process"/>
    <property type="evidence" value="ECO:0007669"/>
    <property type="project" value="InterPro"/>
</dbReference>
<evidence type="ECO:0000313" key="8">
    <source>
        <dbReference type="EMBL" id="KYP77273.1"/>
    </source>
</evidence>
<dbReference type="Gramene" id="C.cajan_48289.t">
    <property type="protein sequence ID" value="C.cajan_48289.t"/>
    <property type="gene ID" value="C.cajan_48289"/>
</dbReference>
<evidence type="ECO:0000256" key="2">
    <source>
        <dbReference type="ARBA" id="ARBA00009809"/>
    </source>
</evidence>
<comment type="catalytic activity">
    <reaction evidence="1">
        <text>Hydrolysis of terminal non-reducing beta-D-galactose residues in beta-D-galactosides.</text>
        <dbReference type="EC" id="3.2.1.23"/>
    </reaction>
</comment>
<keyword evidence="6" id="KW-0732">Signal</keyword>
<dbReference type="GO" id="GO:0004565">
    <property type="term" value="F:beta-galactosidase activity"/>
    <property type="evidence" value="ECO:0007669"/>
    <property type="project" value="UniProtKB-EC"/>
</dbReference>
<dbReference type="PANTHER" id="PTHR23421">
    <property type="entry name" value="BETA-GALACTOSIDASE RELATED"/>
    <property type="match status" value="1"/>
</dbReference>
<feature type="domain" description="Glycoside hydrolase 35 catalytic" evidence="7">
    <location>
        <begin position="32"/>
        <end position="74"/>
    </location>
</feature>
<evidence type="ECO:0000259" key="7">
    <source>
        <dbReference type="Pfam" id="PF01301"/>
    </source>
</evidence>
<evidence type="ECO:0000256" key="3">
    <source>
        <dbReference type="ARBA" id="ARBA00012756"/>
    </source>
</evidence>
<comment type="similarity">
    <text evidence="2">Belongs to the glycosyl hydrolase 35 family.</text>
</comment>
<gene>
    <name evidence="8" type="ORF">KK1_049331</name>
</gene>
<dbReference type="STRING" id="3821.A0A151UDB1"/>
<keyword evidence="5 8" id="KW-0326">Glycosidase</keyword>
<dbReference type="InterPro" id="IPR001944">
    <property type="entry name" value="Glycoside_Hdrlase_35"/>
</dbReference>
<dbReference type="PRINTS" id="PR00742">
    <property type="entry name" value="GLHYDRLASE35"/>
</dbReference>
<reference evidence="8" key="1">
    <citation type="journal article" date="2012" name="Nat. Biotechnol.">
        <title>Draft genome sequence of pigeonpea (Cajanus cajan), an orphan legume crop of resource-poor farmers.</title>
        <authorList>
            <person name="Varshney R.K."/>
            <person name="Chen W."/>
            <person name="Li Y."/>
            <person name="Bharti A.K."/>
            <person name="Saxena R.K."/>
            <person name="Schlueter J.A."/>
            <person name="Donoghue M.T."/>
            <person name="Azam S."/>
            <person name="Fan G."/>
            <person name="Whaley A.M."/>
            <person name="Farmer A.D."/>
            <person name="Sheridan J."/>
            <person name="Iwata A."/>
            <person name="Tuteja R."/>
            <person name="Penmetsa R.V."/>
            <person name="Wu W."/>
            <person name="Upadhyaya H.D."/>
            <person name="Yang S.P."/>
            <person name="Shah T."/>
            <person name="Saxena K.B."/>
            <person name="Michael T."/>
            <person name="McCombie W.R."/>
            <person name="Yang B."/>
            <person name="Zhang G."/>
            <person name="Yang H."/>
            <person name="Wang J."/>
            <person name="Spillane C."/>
            <person name="Cook D.R."/>
            <person name="May G.D."/>
            <person name="Xu X."/>
            <person name="Jackson S.A."/>
        </authorList>
    </citation>
    <scope>NUCLEOTIDE SEQUENCE [LARGE SCALE GENOMIC DNA]</scope>
</reference>
<dbReference type="Gene3D" id="3.20.20.80">
    <property type="entry name" value="Glycosidases"/>
    <property type="match status" value="2"/>
</dbReference>
<dbReference type="Proteomes" id="UP000075243">
    <property type="component" value="Unassembled WGS sequence"/>
</dbReference>
<evidence type="ECO:0000256" key="1">
    <source>
        <dbReference type="ARBA" id="ARBA00001412"/>
    </source>
</evidence>
<dbReference type="OMA" id="CMFISAS"/>
<evidence type="ECO:0000256" key="5">
    <source>
        <dbReference type="ARBA" id="ARBA00023295"/>
    </source>
</evidence>
<dbReference type="SUPFAM" id="SSF51445">
    <property type="entry name" value="(Trans)glycosidases"/>
    <property type="match status" value="1"/>
</dbReference>
<dbReference type="InterPro" id="IPR017853">
    <property type="entry name" value="GH"/>
</dbReference>
<evidence type="ECO:0000313" key="9">
    <source>
        <dbReference type="Proteomes" id="UP000075243"/>
    </source>
</evidence>
<comment type="caution">
    <text evidence="8">The sequence shown here is derived from an EMBL/GenBank/DDBJ whole genome shotgun (WGS) entry which is preliminary data.</text>
</comment>
<evidence type="ECO:0000256" key="6">
    <source>
        <dbReference type="SAM" id="SignalP"/>
    </source>
</evidence>
<proteinExistence type="inferred from homology"/>
<dbReference type="InterPro" id="IPR019801">
    <property type="entry name" value="Glyco_hydro_35_CS"/>
</dbReference>
<name>A0A151UDB1_CAJCA</name>
<accession>A0A151UDB1</accession>
<feature type="domain" description="Glycoside hydrolase 35 catalytic" evidence="7">
    <location>
        <begin position="76"/>
        <end position="214"/>
    </location>
</feature>
<dbReference type="Pfam" id="PF01301">
    <property type="entry name" value="Glyco_hydro_35"/>
    <property type="match status" value="2"/>
</dbReference>
<dbReference type="AlphaFoldDB" id="A0A151UDB1"/>
<keyword evidence="9" id="KW-1185">Reference proteome</keyword>
<dbReference type="PROSITE" id="PS01182">
    <property type="entry name" value="GLYCOSYL_HYDROL_F35"/>
    <property type="match status" value="1"/>
</dbReference>
<organism evidence="8 9">
    <name type="scientific">Cajanus cajan</name>
    <name type="common">Pigeon pea</name>
    <name type="synonym">Cajanus indicus</name>
    <dbReference type="NCBI Taxonomy" id="3821"/>
    <lineage>
        <taxon>Eukaryota</taxon>
        <taxon>Viridiplantae</taxon>
        <taxon>Streptophyta</taxon>
        <taxon>Embryophyta</taxon>
        <taxon>Tracheophyta</taxon>
        <taxon>Spermatophyta</taxon>
        <taxon>Magnoliopsida</taxon>
        <taxon>eudicotyledons</taxon>
        <taxon>Gunneridae</taxon>
        <taxon>Pentapetalae</taxon>
        <taxon>rosids</taxon>
        <taxon>fabids</taxon>
        <taxon>Fabales</taxon>
        <taxon>Fabaceae</taxon>
        <taxon>Papilionoideae</taxon>
        <taxon>50 kb inversion clade</taxon>
        <taxon>NPAAA clade</taxon>
        <taxon>indigoferoid/millettioid clade</taxon>
        <taxon>Phaseoleae</taxon>
        <taxon>Cajanus</taxon>
    </lineage>
</organism>
<evidence type="ECO:0000256" key="4">
    <source>
        <dbReference type="ARBA" id="ARBA00022801"/>
    </source>
</evidence>
<feature type="signal peptide" evidence="6">
    <location>
        <begin position="1"/>
        <end position="22"/>
    </location>
</feature>
<keyword evidence="4 8" id="KW-0378">Hydrolase</keyword>
<dbReference type="InterPro" id="IPR031330">
    <property type="entry name" value="Gly_Hdrlase_35_cat"/>
</dbReference>
<dbReference type="EC" id="3.2.1.23" evidence="3"/>
<protein>
    <recommendedName>
        <fullName evidence="3">beta-galactosidase</fullName>
        <ecNumber evidence="3">3.2.1.23</ecNumber>
    </recommendedName>
</protein>
<dbReference type="EMBL" id="AGCT01017141">
    <property type="protein sequence ID" value="KYP77273.1"/>
    <property type="molecule type" value="Genomic_DNA"/>
</dbReference>